<proteinExistence type="predicted"/>
<comment type="caution">
    <text evidence="1">The sequence shown here is derived from an EMBL/GenBank/DDBJ whole genome shotgun (WGS) entry which is preliminary data.</text>
</comment>
<protein>
    <submittedName>
        <fullName evidence="1">Uncharacterized protein</fullName>
    </submittedName>
</protein>
<evidence type="ECO:0000313" key="1">
    <source>
        <dbReference type="EMBL" id="KAF2036223.1"/>
    </source>
</evidence>
<name>A0A9P4HKW1_9PLEO</name>
<dbReference type="AlphaFoldDB" id="A0A9P4HKW1"/>
<dbReference type="OrthoDB" id="3788449at2759"/>
<evidence type="ECO:0000313" key="2">
    <source>
        <dbReference type="Proteomes" id="UP000799777"/>
    </source>
</evidence>
<sequence length="187" mass="22148">MLSLEPSSSDIESHLTPLDRRLQDLEHTTRLHENWHPPAVSPKSPEYSIIDIVDLSSATKLLEDISRHTNSTTPLSPHAFLSKFKWTWDPEWKEFYTQLPNHSSYIFLSRWKYNKQRQAWEHVNISGTDSTPETAAEMLGSWEDWSWNPLWEEWYLPWSQMDDGSKCCLFTSRWELRENGEFVYTGR</sequence>
<reference evidence="1" key="1">
    <citation type="journal article" date="2020" name="Stud. Mycol.">
        <title>101 Dothideomycetes genomes: a test case for predicting lifestyles and emergence of pathogens.</title>
        <authorList>
            <person name="Haridas S."/>
            <person name="Albert R."/>
            <person name="Binder M."/>
            <person name="Bloem J."/>
            <person name="Labutti K."/>
            <person name="Salamov A."/>
            <person name="Andreopoulos B."/>
            <person name="Baker S."/>
            <person name="Barry K."/>
            <person name="Bills G."/>
            <person name="Bluhm B."/>
            <person name="Cannon C."/>
            <person name="Castanera R."/>
            <person name="Culley D."/>
            <person name="Daum C."/>
            <person name="Ezra D."/>
            <person name="Gonzalez J."/>
            <person name="Henrissat B."/>
            <person name="Kuo A."/>
            <person name="Liang C."/>
            <person name="Lipzen A."/>
            <person name="Lutzoni F."/>
            <person name="Magnuson J."/>
            <person name="Mondo S."/>
            <person name="Nolan M."/>
            <person name="Ohm R."/>
            <person name="Pangilinan J."/>
            <person name="Park H.-J."/>
            <person name="Ramirez L."/>
            <person name="Alfaro M."/>
            <person name="Sun H."/>
            <person name="Tritt A."/>
            <person name="Yoshinaga Y."/>
            <person name="Zwiers L.-H."/>
            <person name="Turgeon B."/>
            <person name="Goodwin S."/>
            <person name="Spatafora J."/>
            <person name="Crous P."/>
            <person name="Grigoriev I."/>
        </authorList>
    </citation>
    <scope>NUCLEOTIDE SEQUENCE</scope>
    <source>
        <strain evidence="1">CBS 110217</strain>
    </source>
</reference>
<organism evidence="1 2">
    <name type="scientific">Setomelanomma holmii</name>
    <dbReference type="NCBI Taxonomy" id="210430"/>
    <lineage>
        <taxon>Eukaryota</taxon>
        <taxon>Fungi</taxon>
        <taxon>Dikarya</taxon>
        <taxon>Ascomycota</taxon>
        <taxon>Pezizomycotina</taxon>
        <taxon>Dothideomycetes</taxon>
        <taxon>Pleosporomycetidae</taxon>
        <taxon>Pleosporales</taxon>
        <taxon>Pleosporineae</taxon>
        <taxon>Phaeosphaeriaceae</taxon>
        <taxon>Setomelanomma</taxon>
    </lineage>
</organism>
<dbReference type="EMBL" id="ML978155">
    <property type="protein sequence ID" value="KAF2036223.1"/>
    <property type="molecule type" value="Genomic_DNA"/>
</dbReference>
<accession>A0A9P4HKW1</accession>
<keyword evidence="2" id="KW-1185">Reference proteome</keyword>
<gene>
    <name evidence="1" type="ORF">EK21DRAFT_52338</name>
</gene>
<dbReference type="Proteomes" id="UP000799777">
    <property type="component" value="Unassembled WGS sequence"/>
</dbReference>